<dbReference type="PANTHER" id="PTHR33987:SF1">
    <property type="entry name" value="CALCINEURIN-LIKE METALLO-PHOSPHOESTERASE SUPERFAMILY PROTEIN"/>
    <property type="match status" value="1"/>
</dbReference>
<evidence type="ECO:0000256" key="1">
    <source>
        <dbReference type="SAM" id="SignalP"/>
    </source>
</evidence>
<dbReference type="STRING" id="320787.CA2015_4510"/>
<dbReference type="OrthoDB" id="9763616at2"/>
<dbReference type="SUPFAM" id="SSF56300">
    <property type="entry name" value="Metallo-dependent phosphatases"/>
    <property type="match status" value="1"/>
</dbReference>
<dbReference type="Gene3D" id="3.60.21.70">
    <property type="entry name" value="PhoD-like phosphatase"/>
    <property type="match status" value="1"/>
</dbReference>
<feature type="signal peptide" evidence="1">
    <location>
        <begin position="1"/>
        <end position="38"/>
    </location>
</feature>
<evidence type="ECO:0000259" key="2">
    <source>
        <dbReference type="Pfam" id="PF09423"/>
    </source>
</evidence>
<organism evidence="4 5">
    <name type="scientific">Cyclobacterium amurskyense</name>
    <dbReference type="NCBI Taxonomy" id="320787"/>
    <lineage>
        <taxon>Bacteria</taxon>
        <taxon>Pseudomonadati</taxon>
        <taxon>Bacteroidota</taxon>
        <taxon>Cytophagia</taxon>
        <taxon>Cytophagales</taxon>
        <taxon>Cyclobacteriaceae</taxon>
        <taxon>Cyclobacterium</taxon>
    </lineage>
</organism>
<protein>
    <submittedName>
        <fullName evidence="4">Alkaline phosphatase D</fullName>
    </submittedName>
</protein>
<sequence>MKLKKDLSNKYRKKNQPRITIHCILMGLLFSMTFQVCAQNFGEQGHPMNKSTDSREILKYWGTTPDGEINLYESAYKILSADKNASYADLIKNSSFKDLLIQQNRGILAGPMLGQIKSNCASVWLRTLEPAKVEVWIEKTGEGKIYGPVFTDGKTELSAVVKIDDLKPSTSYPYKIIVNGITLSPSVEQIIKTLPEDNQYEEVKIAFGSCPHRWGLGNHTLLEQIQKRGNQAMLFLGDIAVQDRNDHLGMHRADYLLRDFLPAWQNFAAQTPVYASWDDHDYFDNDKAGIPDGYSEKGRNGVREVFKHSWVNNSYGDETGQEGIFTRDRIGPFDIIMTDNRFFRTGKKGSFLGPQQMNWLKEQLLDCEGPFIVLSCGSMWSDYVSNGKDSWGVNDPEGREELFSFIEENNISGVLLISGDRHGARGFTIPRKSNFGFYEFEAASLGARVGPPANDPSWDTQLYGIDGEFAFGEFTYLPSKKDPAVVFRLVSEDGHSIFEKKIRKSELTP</sequence>
<feature type="domain" description="DUF7800" evidence="3">
    <location>
        <begin position="107"/>
        <end position="189"/>
    </location>
</feature>
<accession>A0A0H4PLD5</accession>
<dbReference type="Pfam" id="PF09423">
    <property type="entry name" value="PhoD"/>
    <property type="match status" value="1"/>
</dbReference>
<evidence type="ECO:0000313" key="4">
    <source>
        <dbReference type="EMBL" id="AKP53848.1"/>
    </source>
</evidence>
<dbReference type="AlphaFoldDB" id="A0A0H4PLD5"/>
<feature type="chain" id="PRO_5005208808" evidence="1">
    <location>
        <begin position="39"/>
        <end position="509"/>
    </location>
</feature>
<evidence type="ECO:0000259" key="3">
    <source>
        <dbReference type="Pfam" id="PF25077"/>
    </source>
</evidence>
<dbReference type="InterPro" id="IPR029052">
    <property type="entry name" value="Metallo-depent_PP-like"/>
</dbReference>
<dbReference type="Pfam" id="PF25077">
    <property type="entry name" value="DUF7800"/>
    <property type="match status" value="1"/>
</dbReference>
<dbReference type="KEGG" id="camu:CA2015_4510"/>
<dbReference type="InterPro" id="IPR056702">
    <property type="entry name" value="DUF7800"/>
</dbReference>
<name>A0A0H4PLD5_9BACT</name>
<proteinExistence type="predicted"/>
<keyword evidence="1" id="KW-0732">Signal</keyword>
<reference evidence="4 5" key="1">
    <citation type="submission" date="2015-07" db="EMBL/GenBank/DDBJ databases">
        <authorList>
            <person name="Kim K.M."/>
        </authorList>
    </citation>
    <scope>NUCLEOTIDE SEQUENCE [LARGE SCALE GENOMIC DNA]</scope>
    <source>
        <strain evidence="4 5">KCTC 12363</strain>
    </source>
</reference>
<dbReference type="Proteomes" id="UP000036520">
    <property type="component" value="Chromosome"/>
</dbReference>
<dbReference type="InterPro" id="IPR038607">
    <property type="entry name" value="PhoD-like_sf"/>
</dbReference>
<gene>
    <name evidence="4" type="ORF">CA2015_4510</name>
</gene>
<feature type="domain" description="PhoD-like phosphatase metallophosphatase" evidence="2">
    <location>
        <begin position="248"/>
        <end position="451"/>
    </location>
</feature>
<evidence type="ECO:0000313" key="5">
    <source>
        <dbReference type="Proteomes" id="UP000036520"/>
    </source>
</evidence>
<dbReference type="EMBL" id="CP012040">
    <property type="protein sequence ID" value="AKP53848.1"/>
    <property type="molecule type" value="Genomic_DNA"/>
</dbReference>
<keyword evidence="5" id="KW-1185">Reference proteome</keyword>
<dbReference type="PATRIC" id="fig|320787.5.peg.4945"/>
<dbReference type="InterPro" id="IPR018946">
    <property type="entry name" value="PhoD-like_MPP"/>
</dbReference>
<dbReference type="PANTHER" id="PTHR33987">
    <property type="entry name" value="CALCINEURIN-LIKE METALLO-PHOSPHOESTERASE SUPERFAMILY PROTEIN"/>
    <property type="match status" value="1"/>
</dbReference>